<protein>
    <submittedName>
        <fullName evidence="8">DgyrCDS13134</fullName>
    </submittedName>
</protein>
<gene>
    <name evidence="8" type="ORF">DGYR_LOCUS12355</name>
</gene>
<evidence type="ECO:0000313" key="8">
    <source>
        <dbReference type="EMBL" id="CAD5124881.1"/>
    </source>
</evidence>
<name>A0A7I8W9U1_9ANNE</name>
<evidence type="ECO:0000256" key="3">
    <source>
        <dbReference type="ARBA" id="ARBA00022737"/>
    </source>
</evidence>
<dbReference type="InterPro" id="IPR001680">
    <property type="entry name" value="WD40_rpt"/>
</dbReference>
<dbReference type="AlphaFoldDB" id="A0A7I8W9U1"/>
<dbReference type="PROSITE" id="PS50294">
    <property type="entry name" value="WD_REPEATS_REGION"/>
    <property type="match status" value="3"/>
</dbReference>
<feature type="compositionally biased region" description="Acidic residues" evidence="6">
    <location>
        <begin position="101"/>
        <end position="122"/>
    </location>
</feature>
<dbReference type="Pfam" id="PF00400">
    <property type="entry name" value="WD40"/>
    <property type="match status" value="3"/>
</dbReference>
<dbReference type="PROSITE" id="PS00678">
    <property type="entry name" value="WD_REPEATS_1"/>
    <property type="match status" value="1"/>
</dbReference>
<dbReference type="InterPro" id="IPR022052">
    <property type="entry name" value="Histone-bd_RBBP4-like_N"/>
</dbReference>
<evidence type="ECO:0000259" key="7">
    <source>
        <dbReference type="Pfam" id="PF12265"/>
    </source>
</evidence>
<evidence type="ECO:0000256" key="1">
    <source>
        <dbReference type="ARBA" id="ARBA00004123"/>
    </source>
</evidence>
<dbReference type="Proteomes" id="UP000549394">
    <property type="component" value="Unassembled WGS sequence"/>
</dbReference>
<keyword evidence="4" id="KW-0539">Nucleus</keyword>
<evidence type="ECO:0000313" key="9">
    <source>
        <dbReference type="Proteomes" id="UP000549394"/>
    </source>
</evidence>
<feature type="region of interest" description="Disordered" evidence="6">
    <location>
        <begin position="96"/>
        <end position="122"/>
    </location>
</feature>
<reference evidence="8 9" key="1">
    <citation type="submission" date="2020-08" db="EMBL/GenBank/DDBJ databases">
        <authorList>
            <person name="Hejnol A."/>
        </authorList>
    </citation>
    <scope>NUCLEOTIDE SEQUENCE [LARGE SCALE GENOMIC DNA]</scope>
</reference>
<evidence type="ECO:0000256" key="5">
    <source>
        <dbReference type="PROSITE-ProRule" id="PRU00221"/>
    </source>
</evidence>
<feature type="repeat" description="WD" evidence="5">
    <location>
        <begin position="284"/>
        <end position="325"/>
    </location>
</feature>
<dbReference type="PANTHER" id="PTHR45903:SF1">
    <property type="entry name" value="GLUTAMATE-RICH WD REPEAT-CONTAINING PROTEIN 1"/>
    <property type="match status" value="1"/>
</dbReference>
<proteinExistence type="predicted"/>
<dbReference type="OrthoDB" id="2161379at2759"/>
<dbReference type="PROSITE" id="PS50082">
    <property type="entry name" value="WD_REPEATS_2"/>
    <property type="match status" value="3"/>
</dbReference>
<evidence type="ECO:0000256" key="6">
    <source>
        <dbReference type="SAM" id="MobiDB-lite"/>
    </source>
</evidence>
<dbReference type="GO" id="GO:0005730">
    <property type="term" value="C:nucleolus"/>
    <property type="evidence" value="ECO:0007669"/>
    <property type="project" value="TreeGrafter"/>
</dbReference>
<comment type="subcellular location">
    <subcellularLocation>
        <location evidence="1">Nucleus</location>
    </subcellularLocation>
</comment>
<accession>A0A7I8W9U1</accession>
<evidence type="ECO:0000256" key="4">
    <source>
        <dbReference type="ARBA" id="ARBA00023242"/>
    </source>
</evidence>
<dbReference type="Gene3D" id="2.130.10.10">
    <property type="entry name" value="YVTN repeat-like/Quinoprotein amine dehydrogenase"/>
    <property type="match status" value="1"/>
</dbReference>
<dbReference type="Pfam" id="PF12265">
    <property type="entry name" value="CAF1C_H4-bd"/>
    <property type="match status" value="1"/>
</dbReference>
<organism evidence="8 9">
    <name type="scientific">Dimorphilus gyrociliatus</name>
    <dbReference type="NCBI Taxonomy" id="2664684"/>
    <lineage>
        <taxon>Eukaryota</taxon>
        <taxon>Metazoa</taxon>
        <taxon>Spiralia</taxon>
        <taxon>Lophotrochozoa</taxon>
        <taxon>Annelida</taxon>
        <taxon>Polychaeta</taxon>
        <taxon>Polychaeta incertae sedis</taxon>
        <taxon>Dinophilidae</taxon>
        <taxon>Dimorphilus</taxon>
    </lineage>
</organism>
<dbReference type="SMART" id="SM00320">
    <property type="entry name" value="WD40"/>
    <property type="match status" value="5"/>
</dbReference>
<dbReference type="PANTHER" id="PTHR45903">
    <property type="entry name" value="GLUTAMATE-RICH WD REPEAT-CONTAINING PROTEIN 1"/>
    <property type="match status" value="1"/>
</dbReference>
<sequence length="420" mass="47142">MSFPEESMDNNEGEAYLPGQPMEEGEELVYDKSAYILYHRAQTGSPCLSFDILCADGDSSNVEEFPLSMYMVCGTQSEKVGQNKVIVCKMSKINKNKQVDSDEESDSDSDDDDDDEENEENPEMETVFMKHLGTVNRIRCSGNISGRRLAASWSEKGKVYIWDMQQPLQALNDSRVMNEIAGKDLKPIFSFNGHQSEGYGLDWSSLVPGKLATGDCKKNIHIWKMNESGWTVDQRAFNDHTDSVEDIQWSPNEASVFSSCSVDKSIKIWDDRAPPNKACMITVENAHQSDVNVIHWNRKEPFIISGGDDGVLNVWDLREISSKPSPVATFKHHTGPITSVEWHPSEGSVFGATGADNQLTLWDLAVERDSNEKEPECPPQLLFIHQGQKEMKEMHWHPHLSGVVISTALSDFNIFKTISV</sequence>
<dbReference type="InterPro" id="IPR019775">
    <property type="entry name" value="WD40_repeat_CS"/>
</dbReference>
<keyword evidence="3" id="KW-0677">Repeat</keyword>
<dbReference type="InterPro" id="IPR051972">
    <property type="entry name" value="Glutamate-rich_WD_repeat"/>
</dbReference>
<dbReference type="GO" id="GO:0042254">
    <property type="term" value="P:ribosome biogenesis"/>
    <property type="evidence" value="ECO:0007669"/>
    <property type="project" value="TreeGrafter"/>
</dbReference>
<keyword evidence="9" id="KW-1185">Reference proteome</keyword>
<dbReference type="EMBL" id="CAJFCJ010000024">
    <property type="protein sequence ID" value="CAD5124881.1"/>
    <property type="molecule type" value="Genomic_DNA"/>
</dbReference>
<dbReference type="SUPFAM" id="SSF50978">
    <property type="entry name" value="WD40 repeat-like"/>
    <property type="match status" value="1"/>
</dbReference>
<feature type="repeat" description="WD" evidence="5">
    <location>
        <begin position="237"/>
        <end position="270"/>
    </location>
</feature>
<feature type="repeat" description="WD" evidence="5">
    <location>
        <begin position="330"/>
        <end position="372"/>
    </location>
</feature>
<keyword evidence="2 5" id="KW-0853">WD repeat</keyword>
<comment type="caution">
    <text evidence="8">The sequence shown here is derived from an EMBL/GenBank/DDBJ whole genome shotgun (WGS) entry which is preliminary data.</text>
</comment>
<evidence type="ECO:0000256" key="2">
    <source>
        <dbReference type="ARBA" id="ARBA00022574"/>
    </source>
</evidence>
<feature type="domain" description="Histone-binding protein RBBP4-like N-terminal" evidence="7">
    <location>
        <begin position="26"/>
        <end position="92"/>
    </location>
</feature>
<dbReference type="InterPro" id="IPR015943">
    <property type="entry name" value="WD40/YVTN_repeat-like_dom_sf"/>
</dbReference>
<dbReference type="InterPro" id="IPR036322">
    <property type="entry name" value="WD40_repeat_dom_sf"/>
</dbReference>